<evidence type="ECO:0000256" key="2">
    <source>
        <dbReference type="ARBA" id="ARBA00004123"/>
    </source>
</evidence>
<name>A0A2B7XNL9_POLH7</name>
<feature type="compositionally biased region" description="Polar residues" evidence="8">
    <location>
        <begin position="256"/>
        <end position="266"/>
    </location>
</feature>
<evidence type="ECO:0000313" key="10">
    <source>
        <dbReference type="EMBL" id="PGH10198.1"/>
    </source>
</evidence>
<dbReference type="AlphaFoldDB" id="A0A2B7XNL9"/>
<gene>
    <name evidence="10" type="ORF">AJ80_07557</name>
</gene>
<dbReference type="PANTHER" id="PTHR41391:SF1">
    <property type="entry name" value="RESTRICTION OF TELOMERE CAPPING PROTEIN 4"/>
    <property type="match status" value="1"/>
</dbReference>
<feature type="region of interest" description="Disordered" evidence="8">
    <location>
        <begin position="115"/>
        <end position="182"/>
    </location>
</feature>
<dbReference type="GO" id="GO:0005737">
    <property type="term" value="C:cytoplasm"/>
    <property type="evidence" value="ECO:0007669"/>
    <property type="project" value="UniProtKB-SubCell"/>
</dbReference>
<comment type="function">
    <text evidence="1">May be involved in a process influencing telomere capping.</text>
</comment>
<feature type="compositionally biased region" description="Acidic residues" evidence="8">
    <location>
        <begin position="72"/>
        <end position="86"/>
    </location>
</feature>
<protein>
    <recommendedName>
        <fullName evidence="5">Restriction of telomere capping protein 4</fullName>
    </recommendedName>
</protein>
<dbReference type="OrthoDB" id="128308at2759"/>
<dbReference type="Pfam" id="PF14474">
    <property type="entry name" value="RTC4"/>
    <property type="match status" value="1"/>
</dbReference>
<comment type="similarity">
    <text evidence="4">Belongs to the RTC4 family.</text>
</comment>
<evidence type="ECO:0000256" key="5">
    <source>
        <dbReference type="ARBA" id="ARBA00015162"/>
    </source>
</evidence>
<evidence type="ECO:0000256" key="1">
    <source>
        <dbReference type="ARBA" id="ARBA00002738"/>
    </source>
</evidence>
<feature type="region of interest" description="Disordered" evidence="8">
    <location>
        <begin position="256"/>
        <end position="275"/>
    </location>
</feature>
<evidence type="ECO:0000313" key="11">
    <source>
        <dbReference type="Proteomes" id="UP000224634"/>
    </source>
</evidence>
<feature type="domain" description="Restriction of telomere capping protein 4 C-terminal" evidence="9">
    <location>
        <begin position="390"/>
        <end position="512"/>
    </location>
</feature>
<dbReference type="InterPro" id="IPR039024">
    <property type="entry name" value="RTC4"/>
</dbReference>
<feature type="compositionally biased region" description="Low complexity" evidence="8">
    <location>
        <begin position="51"/>
        <end position="64"/>
    </location>
</feature>
<comment type="subcellular location">
    <subcellularLocation>
        <location evidence="3">Cytoplasm</location>
    </subcellularLocation>
    <subcellularLocation>
        <location evidence="2">Nucleus</location>
    </subcellularLocation>
</comment>
<feature type="region of interest" description="Disordered" evidence="8">
    <location>
        <begin position="210"/>
        <end position="244"/>
    </location>
</feature>
<dbReference type="InterPro" id="IPR028094">
    <property type="entry name" value="RTC4_C"/>
</dbReference>
<evidence type="ECO:0000256" key="3">
    <source>
        <dbReference type="ARBA" id="ARBA00004496"/>
    </source>
</evidence>
<dbReference type="EMBL" id="PDNA01000148">
    <property type="protein sequence ID" value="PGH10198.1"/>
    <property type="molecule type" value="Genomic_DNA"/>
</dbReference>
<dbReference type="STRING" id="1447883.A0A2B7XNL9"/>
<evidence type="ECO:0000259" key="9">
    <source>
        <dbReference type="SMART" id="SM01312"/>
    </source>
</evidence>
<keyword evidence="7" id="KW-0539">Nucleus</keyword>
<feature type="compositionally biased region" description="Polar residues" evidence="8">
    <location>
        <begin position="7"/>
        <end position="25"/>
    </location>
</feature>
<keyword evidence="6" id="KW-0963">Cytoplasm</keyword>
<feature type="region of interest" description="Disordered" evidence="8">
    <location>
        <begin position="1"/>
        <end position="103"/>
    </location>
</feature>
<comment type="caution">
    <text evidence="10">The sequence shown here is derived from an EMBL/GenBank/DDBJ whole genome shotgun (WGS) entry which is preliminary data.</text>
</comment>
<evidence type="ECO:0000256" key="6">
    <source>
        <dbReference type="ARBA" id="ARBA00022490"/>
    </source>
</evidence>
<proteinExistence type="inferred from homology"/>
<evidence type="ECO:0000256" key="4">
    <source>
        <dbReference type="ARBA" id="ARBA00009461"/>
    </source>
</evidence>
<evidence type="ECO:0000256" key="8">
    <source>
        <dbReference type="SAM" id="MobiDB-lite"/>
    </source>
</evidence>
<dbReference type="PANTHER" id="PTHR41391">
    <property type="entry name" value="RESTRICTION OF TELOMERE CAPPING PROTEIN 4"/>
    <property type="match status" value="1"/>
</dbReference>
<reference evidence="10 11" key="1">
    <citation type="submission" date="2017-10" db="EMBL/GenBank/DDBJ databases">
        <title>Comparative genomics in systemic dimorphic fungi from Ajellomycetaceae.</title>
        <authorList>
            <person name="Munoz J.F."/>
            <person name="Mcewen J.G."/>
            <person name="Clay O.K."/>
            <person name="Cuomo C.A."/>
        </authorList>
    </citation>
    <scope>NUCLEOTIDE SEQUENCE [LARGE SCALE GENOMIC DNA]</scope>
    <source>
        <strain evidence="10 11">UAMH7299</strain>
    </source>
</reference>
<sequence length="530" mass="58738">MAAISRPDSSFSSTQLTKKNYNGPTLLSHIGGRPTRKSIGGTTKPDETGEGEATQEPTTTTTTTKSKRPEPATDDEPISSTDDDEYPNTILSPPTPGRRRSLNWSAKDVGISLAEGDAAAEELQRKSPPKRKKPTKSPAKEDRRRSGRVQATTTTTSSSPAKRTEKSRRKSADGAFGVRGSDELFPSLAHFPAFKKRKMNVYGVRNIHGAAEPSKSKSKFTSHSGLDKNDQPIHSSQVSSVGPSFKNPIEISLDDFSNSSIPTNNSREIDDDFSFDPDIDLDPEGSLSPLSSVSSSISLQLSASEKFIRKYSPPLPKQALCPMCKMPVDPQILAEFNATPRRKASKQVKFCRDHKRRTAEQEWVQRAYPTIHWDALDARIAKYFPDLDDILTQKKSSFYRNLVESSDAMKKKGTYRMGIFSDSLDAMSAGYYGSRGSKKMMETVMARFTTKIRNLTPGDKLMTAMGVSGFIQEVLVPELTVLLVKEDMNVGDSEARQIMRESMEIGDLVNELPDDVVEWDPEEEEEEVFN</sequence>
<accession>A0A2B7XNL9</accession>
<keyword evidence="11" id="KW-1185">Reference proteome</keyword>
<feature type="compositionally biased region" description="Polar residues" evidence="8">
    <location>
        <begin position="232"/>
        <end position="242"/>
    </location>
</feature>
<dbReference type="SMART" id="SM01312">
    <property type="entry name" value="RTC4"/>
    <property type="match status" value="1"/>
</dbReference>
<dbReference type="Proteomes" id="UP000224634">
    <property type="component" value="Unassembled WGS sequence"/>
</dbReference>
<dbReference type="GO" id="GO:0005634">
    <property type="term" value="C:nucleus"/>
    <property type="evidence" value="ECO:0007669"/>
    <property type="project" value="UniProtKB-SubCell"/>
</dbReference>
<evidence type="ECO:0000256" key="7">
    <source>
        <dbReference type="ARBA" id="ARBA00023242"/>
    </source>
</evidence>
<organism evidence="10 11">
    <name type="scientific">Polytolypa hystricis (strain UAMH7299)</name>
    <dbReference type="NCBI Taxonomy" id="1447883"/>
    <lineage>
        <taxon>Eukaryota</taxon>
        <taxon>Fungi</taxon>
        <taxon>Dikarya</taxon>
        <taxon>Ascomycota</taxon>
        <taxon>Pezizomycotina</taxon>
        <taxon>Eurotiomycetes</taxon>
        <taxon>Eurotiomycetidae</taxon>
        <taxon>Onygenales</taxon>
        <taxon>Onygenales incertae sedis</taxon>
        <taxon>Polytolypa</taxon>
    </lineage>
</organism>